<reference evidence="1" key="1">
    <citation type="submission" date="2020-05" db="EMBL/GenBank/DDBJ databases">
        <authorList>
            <person name="Chiriac C."/>
            <person name="Salcher M."/>
            <person name="Ghai R."/>
            <person name="Kavagutti S V."/>
        </authorList>
    </citation>
    <scope>NUCLEOTIDE SEQUENCE</scope>
</reference>
<dbReference type="EMBL" id="LR797331">
    <property type="protein sequence ID" value="CAB4203562.1"/>
    <property type="molecule type" value="Genomic_DNA"/>
</dbReference>
<gene>
    <name evidence="1" type="ORF">UFOVP1382_174</name>
</gene>
<proteinExistence type="predicted"/>
<evidence type="ECO:0000313" key="1">
    <source>
        <dbReference type="EMBL" id="CAB4203562.1"/>
    </source>
</evidence>
<protein>
    <submittedName>
        <fullName evidence="1">Uncharacterized protein</fullName>
    </submittedName>
</protein>
<sequence length="237" mass="25204">MSVMKELVETIGVEGLAAMGYKPDGTRTVGFEQGLQENVAGTMGRESAPRDQSALVQGRAIISALREAIGPNVDITRAHIDNFIKSRHGVRLDLVEAACAVVKQERAALAGGAKPALVEANPYHDPDSGEFTSDRSIVGKKKGSFSLGGYGKGKSKSRVGKRGAKIGKGKDGRVRALINWVATSRPCGRDARKQGKDIKCSSGKRAGATESTCTPVFIDREPLFESTPAPAGRWVKR</sequence>
<organism evidence="1">
    <name type="scientific">uncultured Caudovirales phage</name>
    <dbReference type="NCBI Taxonomy" id="2100421"/>
    <lineage>
        <taxon>Viruses</taxon>
        <taxon>Duplodnaviria</taxon>
        <taxon>Heunggongvirae</taxon>
        <taxon>Uroviricota</taxon>
        <taxon>Caudoviricetes</taxon>
        <taxon>Peduoviridae</taxon>
        <taxon>Maltschvirus</taxon>
        <taxon>Maltschvirus maltsch</taxon>
    </lineage>
</organism>
<name>A0A6J5S5B1_9CAUD</name>
<accession>A0A6J5S5B1</accession>